<feature type="region of interest" description="Disordered" evidence="1">
    <location>
        <begin position="19"/>
        <end position="59"/>
    </location>
</feature>
<reference evidence="2 3" key="1">
    <citation type="submission" date="2017-08" db="EMBL/GenBank/DDBJ databases">
        <title>Draft Genome Sequence of Loktanella cinnabarina Strain XM1, Isolated from Coastal Surface Water.</title>
        <authorList>
            <person name="Ma R."/>
            <person name="Wang J."/>
            <person name="Wang Q."/>
            <person name="Ma Z."/>
            <person name="Li J."/>
            <person name="Chen L."/>
        </authorList>
    </citation>
    <scope>NUCLEOTIDE SEQUENCE [LARGE SCALE GENOMIC DNA]</scope>
    <source>
        <strain evidence="2 3">XM1</strain>
    </source>
</reference>
<dbReference type="AlphaFoldDB" id="A0A2G1MGX1"/>
<evidence type="ECO:0000313" key="3">
    <source>
        <dbReference type="Proteomes" id="UP000221860"/>
    </source>
</evidence>
<feature type="compositionally biased region" description="Basic residues" evidence="1">
    <location>
        <begin position="28"/>
        <end position="37"/>
    </location>
</feature>
<name>A0A2G1MGX1_9RHOB</name>
<dbReference type="EMBL" id="NQWH01000010">
    <property type="protein sequence ID" value="PHP28001.1"/>
    <property type="molecule type" value="Genomic_DNA"/>
</dbReference>
<proteinExistence type="predicted"/>
<dbReference type="OrthoDB" id="7585428at2"/>
<keyword evidence="3" id="KW-1185">Reference proteome</keyword>
<feature type="region of interest" description="Disordered" evidence="1">
    <location>
        <begin position="111"/>
        <end position="131"/>
    </location>
</feature>
<dbReference type="InterPro" id="IPR010064">
    <property type="entry name" value="HK97-gp10_tail"/>
</dbReference>
<dbReference type="NCBIfam" id="TIGR01725">
    <property type="entry name" value="phge_HK97_gp10"/>
    <property type="match status" value="1"/>
</dbReference>
<evidence type="ECO:0000256" key="1">
    <source>
        <dbReference type="SAM" id="MobiDB-lite"/>
    </source>
</evidence>
<dbReference type="RefSeq" id="WP_099276283.1">
    <property type="nucleotide sequence ID" value="NZ_KZ304956.1"/>
</dbReference>
<evidence type="ECO:0008006" key="4">
    <source>
        <dbReference type="Google" id="ProtNLM"/>
    </source>
</evidence>
<comment type="caution">
    <text evidence="2">The sequence shown here is derived from an EMBL/GenBank/DDBJ whole genome shotgun (WGS) entry which is preliminary data.</text>
</comment>
<sequence length="168" mass="18622">MGTSVKLSGFRELERELQKLSKSAGKTTLRRSLKKAAKPMAEAMRDRAPRGDTASDDLAESIAISTKLSKRQASRHRRMFRNNRASVEMFVGPGPLPQAIYTEFGTEPHVNKGKYAGSQHPGTAPQPYVRPAWDGGHDALLKRLKEDLWAEIRKSIKRAEARAAKAKG</sequence>
<gene>
    <name evidence="2" type="ORF">CJ301_08430</name>
</gene>
<protein>
    <recommendedName>
        <fullName evidence="4">HK97 gp10 family phage protein</fullName>
    </recommendedName>
</protein>
<dbReference type="Pfam" id="PF04883">
    <property type="entry name" value="HK97-gp10_like"/>
    <property type="match status" value="1"/>
</dbReference>
<evidence type="ECO:0000313" key="2">
    <source>
        <dbReference type="EMBL" id="PHP28001.1"/>
    </source>
</evidence>
<organism evidence="2 3">
    <name type="scientific">Limimaricola cinnabarinus</name>
    <dbReference type="NCBI Taxonomy" id="1125964"/>
    <lineage>
        <taxon>Bacteria</taxon>
        <taxon>Pseudomonadati</taxon>
        <taxon>Pseudomonadota</taxon>
        <taxon>Alphaproteobacteria</taxon>
        <taxon>Rhodobacterales</taxon>
        <taxon>Paracoccaceae</taxon>
        <taxon>Limimaricola</taxon>
    </lineage>
</organism>
<accession>A0A2G1MGX1</accession>
<dbReference type="Proteomes" id="UP000221860">
    <property type="component" value="Unassembled WGS sequence"/>
</dbReference>